<dbReference type="InterPro" id="IPR025714">
    <property type="entry name" value="Methyltranfer_dom"/>
</dbReference>
<gene>
    <name evidence="2" type="ORF">A2242_03105</name>
</gene>
<evidence type="ECO:0000313" key="3">
    <source>
        <dbReference type="Proteomes" id="UP000178925"/>
    </source>
</evidence>
<organism evidence="2 3">
    <name type="scientific">Candidatus Falkowbacteria bacterium RIFOXYA2_FULL_47_9</name>
    <dbReference type="NCBI Taxonomy" id="1797995"/>
    <lineage>
        <taxon>Bacteria</taxon>
        <taxon>Candidatus Falkowiibacteriota</taxon>
    </lineage>
</organism>
<reference evidence="2 3" key="1">
    <citation type="journal article" date="2016" name="Nat. Commun.">
        <title>Thousands of microbial genomes shed light on interconnected biogeochemical processes in an aquifer system.</title>
        <authorList>
            <person name="Anantharaman K."/>
            <person name="Brown C.T."/>
            <person name="Hug L.A."/>
            <person name="Sharon I."/>
            <person name="Castelle C.J."/>
            <person name="Probst A.J."/>
            <person name="Thomas B.C."/>
            <person name="Singh A."/>
            <person name="Wilkins M.J."/>
            <person name="Karaoz U."/>
            <person name="Brodie E.L."/>
            <person name="Williams K.H."/>
            <person name="Hubbard S.S."/>
            <person name="Banfield J.F."/>
        </authorList>
    </citation>
    <scope>NUCLEOTIDE SEQUENCE [LARGE SCALE GENOMIC DNA]</scope>
</reference>
<dbReference type="Gene3D" id="3.40.50.150">
    <property type="entry name" value="Vaccinia Virus protein VP39"/>
    <property type="match status" value="1"/>
</dbReference>
<dbReference type="Proteomes" id="UP000178925">
    <property type="component" value="Unassembled WGS sequence"/>
</dbReference>
<dbReference type="EMBL" id="MFGC01000043">
    <property type="protein sequence ID" value="OGF26571.1"/>
    <property type="molecule type" value="Genomic_DNA"/>
</dbReference>
<evidence type="ECO:0000259" key="1">
    <source>
        <dbReference type="Pfam" id="PF13847"/>
    </source>
</evidence>
<name>A0A1F5SJY1_9BACT</name>
<dbReference type="STRING" id="1797995.A2242_03105"/>
<sequence length="184" mass="20446">MPKITGGNALIDPQIIIQKAGIAERMHVADLGCGGTGHFVFPVAAVIGKNGIIYAVDILKNVLANIERRANLENLQQVRTVWSNLEIFQATKIETGSLDVSLLINILYQSDKRAEIIREAVRLTKRNGKLLIVDWNTIAAPFGPSLEERLNKENLKKVSERLGLELTEEFAAGEYHFGMVFIKH</sequence>
<proteinExistence type="predicted"/>
<dbReference type="AlphaFoldDB" id="A0A1F5SJY1"/>
<accession>A0A1F5SJY1</accession>
<dbReference type="InterPro" id="IPR029063">
    <property type="entry name" value="SAM-dependent_MTases_sf"/>
</dbReference>
<evidence type="ECO:0000313" key="2">
    <source>
        <dbReference type="EMBL" id="OGF26571.1"/>
    </source>
</evidence>
<feature type="domain" description="Methyltransferase" evidence="1">
    <location>
        <begin position="24"/>
        <end position="148"/>
    </location>
</feature>
<dbReference type="SUPFAM" id="SSF53335">
    <property type="entry name" value="S-adenosyl-L-methionine-dependent methyltransferases"/>
    <property type="match status" value="1"/>
</dbReference>
<protein>
    <recommendedName>
        <fullName evidence="1">Methyltransferase domain-containing protein</fullName>
    </recommendedName>
</protein>
<dbReference type="CDD" id="cd02440">
    <property type="entry name" value="AdoMet_MTases"/>
    <property type="match status" value="1"/>
</dbReference>
<comment type="caution">
    <text evidence="2">The sequence shown here is derived from an EMBL/GenBank/DDBJ whole genome shotgun (WGS) entry which is preliminary data.</text>
</comment>
<dbReference type="Pfam" id="PF13847">
    <property type="entry name" value="Methyltransf_31"/>
    <property type="match status" value="1"/>
</dbReference>